<evidence type="ECO:0000313" key="3">
    <source>
        <dbReference type="EMBL" id="HJG81218.1"/>
    </source>
</evidence>
<organism evidence="3 4">
    <name type="scientific">Brevibacterium senegalense</name>
    <dbReference type="NCBI Taxonomy" id="1033736"/>
    <lineage>
        <taxon>Bacteria</taxon>
        <taxon>Bacillati</taxon>
        <taxon>Actinomycetota</taxon>
        <taxon>Actinomycetes</taxon>
        <taxon>Micrococcales</taxon>
        <taxon>Brevibacteriaceae</taxon>
        <taxon>Brevibacterium</taxon>
    </lineage>
</organism>
<keyword evidence="2" id="KW-1133">Transmembrane helix</keyword>
<dbReference type="EMBL" id="DYUK01000283">
    <property type="protein sequence ID" value="HJG81218.1"/>
    <property type="molecule type" value="Genomic_DNA"/>
</dbReference>
<keyword evidence="2" id="KW-0812">Transmembrane</keyword>
<dbReference type="InterPro" id="IPR021449">
    <property type="entry name" value="DUF3099"/>
</dbReference>
<keyword evidence="2" id="KW-0472">Membrane</keyword>
<evidence type="ECO:0000313" key="4">
    <source>
        <dbReference type="Proteomes" id="UP000784435"/>
    </source>
</evidence>
<feature type="region of interest" description="Disordered" evidence="1">
    <location>
        <begin position="45"/>
        <end position="114"/>
    </location>
</feature>
<evidence type="ECO:0000256" key="2">
    <source>
        <dbReference type="SAM" id="Phobius"/>
    </source>
</evidence>
<sequence>CLLLAFVFTGPVRWILLAGAIVFPWVAVVIANSRDERLVQYDVATVTPRSPDALPRTARPQDGARDGRAQDRPGDDRHDDGRRGDGRGDEDRIIQDGIDDDGIIPGEEVQDGRD</sequence>
<proteinExistence type="predicted"/>
<name>A0A921MFG9_9MICO</name>
<dbReference type="Proteomes" id="UP000784435">
    <property type="component" value="Unassembled WGS sequence"/>
</dbReference>
<reference evidence="3" key="1">
    <citation type="journal article" date="2021" name="PeerJ">
        <title>Extensive microbial diversity within the chicken gut microbiome revealed by metagenomics and culture.</title>
        <authorList>
            <person name="Gilroy R."/>
            <person name="Ravi A."/>
            <person name="Getino M."/>
            <person name="Pursley I."/>
            <person name="Horton D.L."/>
            <person name="Alikhan N.F."/>
            <person name="Baker D."/>
            <person name="Gharbi K."/>
            <person name="Hall N."/>
            <person name="Watson M."/>
            <person name="Adriaenssens E.M."/>
            <person name="Foster-Nyarko E."/>
            <person name="Jarju S."/>
            <person name="Secka A."/>
            <person name="Antonio M."/>
            <person name="Oren A."/>
            <person name="Chaudhuri R.R."/>
            <person name="La Ragione R."/>
            <person name="Hildebrand F."/>
            <person name="Pallen M.J."/>
        </authorList>
    </citation>
    <scope>NUCLEOTIDE SEQUENCE</scope>
    <source>
        <strain evidence="3">ChiGjej5B5-7349</strain>
    </source>
</reference>
<comment type="caution">
    <text evidence="3">The sequence shown here is derived from an EMBL/GenBank/DDBJ whole genome shotgun (WGS) entry which is preliminary data.</text>
</comment>
<feature type="compositionally biased region" description="Basic and acidic residues" evidence="1">
    <location>
        <begin position="62"/>
        <end position="94"/>
    </location>
</feature>
<dbReference type="AlphaFoldDB" id="A0A921MFG9"/>
<dbReference type="Pfam" id="PF11298">
    <property type="entry name" value="DUF3099"/>
    <property type="match status" value="1"/>
</dbReference>
<gene>
    <name evidence="3" type="ORF">K8V08_12480</name>
</gene>
<feature type="transmembrane region" description="Helical" evidence="2">
    <location>
        <begin position="12"/>
        <end position="31"/>
    </location>
</feature>
<evidence type="ECO:0000256" key="1">
    <source>
        <dbReference type="SAM" id="MobiDB-lite"/>
    </source>
</evidence>
<protein>
    <submittedName>
        <fullName evidence="3">DUF3099 domain-containing protein</fullName>
    </submittedName>
</protein>
<reference evidence="3" key="2">
    <citation type="submission" date="2021-09" db="EMBL/GenBank/DDBJ databases">
        <authorList>
            <person name="Gilroy R."/>
        </authorList>
    </citation>
    <scope>NUCLEOTIDE SEQUENCE</scope>
    <source>
        <strain evidence="3">ChiGjej5B5-7349</strain>
    </source>
</reference>
<accession>A0A921MFG9</accession>
<feature type="non-terminal residue" evidence="3">
    <location>
        <position position="1"/>
    </location>
</feature>